<feature type="compositionally biased region" description="Basic and acidic residues" evidence="1">
    <location>
        <begin position="7"/>
        <end position="22"/>
    </location>
</feature>
<protein>
    <submittedName>
        <fullName evidence="2">Uncharacterized protein</fullName>
    </submittedName>
</protein>
<dbReference type="EMBL" id="KB445573">
    <property type="protein sequence ID" value="EMD93754.1"/>
    <property type="molecule type" value="Genomic_DNA"/>
</dbReference>
<evidence type="ECO:0000313" key="2">
    <source>
        <dbReference type="EMBL" id="EMD93754.1"/>
    </source>
</evidence>
<name>M2U5D4_COCH5</name>
<dbReference type="HOGENOM" id="CLU_2704623_0_0_1"/>
<feature type="compositionally biased region" description="Polar residues" evidence="1">
    <location>
        <begin position="24"/>
        <end position="47"/>
    </location>
</feature>
<feature type="compositionally biased region" description="Basic residues" evidence="1">
    <location>
        <begin position="54"/>
        <end position="63"/>
    </location>
</feature>
<sequence length="73" mass="8092">MPTISSRELKDLSIDPQRDLYKLRTSQPSSSGRRYTRASSASLTAPSNRVEKRSARKGKRSPARKPSPGEAFS</sequence>
<gene>
    <name evidence="2" type="ORF">COCHEDRAFT_1193024</name>
</gene>
<proteinExistence type="predicted"/>
<keyword evidence="3" id="KW-1185">Reference proteome</keyword>
<feature type="region of interest" description="Disordered" evidence="1">
    <location>
        <begin position="1"/>
        <end position="73"/>
    </location>
</feature>
<dbReference type="AlphaFoldDB" id="M2U5D4"/>
<evidence type="ECO:0000313" key="3">
    <source>
        <dbReference type="Proteomes" id="UP000016936"/>
    </source>
</evidence>
<evidence type="ECO:0000256" key="1">
    <source>
        <dbReference type="SAM" id="MobiDB-lite"/>
    </source>
</evidence>
<reference evidence="2 3" key="1">
    <citation type="journal article" date="2012" name="PLoS Pathog.">
        <title>Diverse lifestyles and strategies of plant pathogenesis encoded in the genomes of eighteen Dothideomycetes fungi.</title>
        <authorList>
            <person name="Ohm R.A."/>
            <person name="Feau N."/>
            <person name="Henrissat B."/>
            <person name="Schoch C.L."/>
            <person name="Horwitz B.A."/>
            <person name="Barry K.W."/>
            <person name="Condon B.J."/>
            <person name="Copeland A.C."/>
            <person name="Dhillon B."/>
            <person name="Glaser F."/>
            <person name="Hesse C.N."/>
            <person name="Kosti I."/>
            <person name="LaButti K."/>
            <person name="Lindquist E.A."/>
            <person name="Lucas S."/>
            <person name="Salamov A.A."/>
            <person name="Bradshaw R.E."/>
            <person name="Ciuffetti L."/>
            <person name="Hamelin R.C."/>
            <person name="Kema G.H.J."/>
            <person name="Lawrence C."/>
            <person name="Scott J.A."/>
            <person name="Spatafora J.W."/>
            <person name="Turgeon B.G."/>
            <person name="de Wit P.J.G.M."/>
            <person name="Zhong S."/>
            <person name="Goodwin S.B."/>
            <person name="Grigoriev I.V."/>
        </authorList>
    </citation>
    <scope>NUCLEOTIDE SEQUENCE [LARGE SCALE GENOMIC DNA]</scope>
    <source>
        <strain evidence="3">C5 / ATCC 48332 / race O</strain>
    </source>
</reference>
<dbReference type="Proteomes" id="UP000016936">
    <property type="component" value="Unassembled WGS sequence"/>
</dbReference>
<accession>M2U5D4</accession>
<reference evidence="3" key="2">
    <citation type="journal article" date="2013" name="PLoS Genet.">
        <title>Comparative genome structure, secondary metabolite, and effector coding capacity across Cochliobolus pathogens.</title>
        <authorList>
            <person name="Condon B.J."/>
            <person name="Leng Y."/>
            <person name="Wu D."/>
            <person name="Bushley K.E."/>
            <person name="Ohm R.A."/>
            <person name="Otillar R."/>
            <person name="Martin J."/>
            <person name="Schackwitz W."/>
            <person name="Grimwood J."/>
            <person name="MohdZainudin N."/>
            <person name="Xue C."/>
            <person name="Wang R."/>
            <person name="Manning V.A."/>
            <person name="Dhillon B."/>
            <person name="Tu Z.J."/>
            <person name="Steffenson B.J."/>
            <person name="Salamov A."/>
            <person name="Sun H."/>
            <person name="Lowry S."/>
            <person name="LaButti K."/>
            <person name="Han J."/>
            <person name="Copeland A."/>
            <person name="Lindquist E."/>
            <person name="Barry K."/>
            <person name="Schmutz J."/>
            <person name="Baker S.E."/>
            <person name="Ciuffetti L.M."/>
            <person name="Grigoriev I.V."/>
            <person name="Zhong S."/>
            <person name="Turgeon B.G."/>
        </authorList>
    </citation>
    <scope>NUCLEOTIDE SEQUENCE [LARGE SCALE GENOMIC DNA]</scope>
    <source>
        <strain evidence="3">C5 / ATCC 48332 / race O</strain>
    </source>
</reference>
<organism evidence="2 3">
    <name type="scientific">Cochliobolus heterostrophus (strain C5 / ATCC 48332 / race O)</name>
    <name type="common">Southern corn leaf blight fungus</name>
    <name type="synonym">Bipolaris maydis</name>
    <dbReference type="NCBI Taxonomy" id="701091"/>
    <lineage>
        <taxon>Eukaryota</taxon>
        <taxon>Fungi</taxon>
        <taxon>Dikarya</taxon>
        <taxon>Ascomycota</taxon>
        <taxon>Pezizomycotina</taxon>
        <taxon>Dothideomycetes</taxon>
        <taxon>Pleosporomycetidae</taxon>
        <taxon>Pleosporales</taxon>
        <taxon>Pleosporineae</taxon>
        <taxon>Pleosporaceae</taxon>
        <taxon>Bipolaris</taxon>
    </lineage>
</organism>